<organism evidence="1 2">
    <name type="scientific">Pristionchus fissidentatus</name>
    <dbReference type="NCBI Taxonomy" id="1538716"/>
    <lineage>
        <taxon>Eukaryota</taxon>
        <taxon>Metazoa</taxon>
        <taxon>Ecdysozoa</taxon>
        <taxon>Nematoda</taxon>
        <taxon>Chromadorea</taxon>
        <taxon>Rhabditida</taxon>
        <taxon>Rhabditina</taxon>
        <taxon>Diplogasteromorpha</taxon>
        <taxon>Diplogasteroidea</taxon>
        <taxon>Neodiplogasteridae</taxon>
        <taxon>Pristionchus</taxon>
    </lineage>
</organism>
<reference evidence="1" key="1">
    <citation type="submission" date="2023-10" db="EMBL/GenBank/DDBJ databases">
        <title>Genome assembly of Pristionchus species.</title>
        <authorList>
            <person name="Yoshida K."/>
            <person name="Sommer R.J."/>
        </authorList>
    </citation>
    <scope>NUCLEOTIDE SEQUENCE</scope>
    <source>
        <strain evidence="1">RS5133</strain>
    </source>
</reference>
<dbReference type="AlphaFoldDB" id="A0AAV5VDS3"/>
<evidence type="ECO:0000313" key="2">
    <source>
        <dbReference type="Proteomes" id="UP001432322"/>
    </source>
</evidence>
<accession>A0AAV5VDS3</accession>
<dbReference type="EMBL" id="BTSY01000003">
    <property type="protein sequence ID" value="GMT17531.1"/>
    <property type="molecule type" value="Genomic_DNA"/>
</dbReference>
<proteinExistence type="predicted"/>
<keyword evidence="2" id="KW-1185">Reference proteome</keyword>
<evidence type="ECO:0000313" key="1">
    <source>
        <dbReference type="EMBL" id="GMT17531.1"/>
    </source>
</evidence>
<comment type="caution">
    <text evidence="1">The sequence shown here is derived from an EMBL/GenBank/DDBJ whole genome shotgun (WGS) entry which is preliminary data.</text>
</comment>
<feature type="non-terminal residue" evidence="1">
    <location>
        <position position="68"/>
    </location>
</feature>
<name>A0AAV5VDS3_9BILA</name>
<dbReference type="Proteomes" id="UP001432322">
    <property type="component" value="Unassembled WGS sequence"/>
</dbReference>
<gene>
    <name evidence="1" type="ORF">PFISCL1PPCAC_8828</name>
</gene>
<sequence length="68" mass="7472">FFIDTRLQTASNGGRAIARCLERFSICRHVEKLTSDHRGKAGIATEGKEIGYLDGLTGRVLNLLHSSL</sequence>
<protein>
    <submittedName>
        <fullName evidence="1">Uncharacterized protein</fullName>
    </submittedName>
</protein>
<feature type="non-terminal residue" evidence="1">
    <location>
        <position position="1"/>
    </location>
</feature>